<proteinExistence type="predicted"/>
<accession>A0A3P7FZ87</accession>
<sequence>MLETDDIIESIEFNGETSYIVLPKSKTLRNFSLKMEIEPRSTNDQLLAYQASDYNPKRSNYLALAIRRGKFVYLYSSADGLFTCLFISGNGLFISIVVEIVLIFVILIVVEMVCIFICLSW</sequence>
<dbReference type="Proteomes" id="UP000270924">
    <property type="component" value="Unassembled WGS sequence"/>
</dbReference>
<organism evidence="2 3">
    <name type="scientific">Wuchereria bancrofti</name>
    <dbReference type="NCBI Taxonomy" id="6293"/>
    <lineage>
        <taxon>Eukaryota</taxon>
        <taxon>Metazoa</taxon>
        <taxon>Ecdysozoa</taxon>
        <taxon>Nematoda</taxon>
        <taxon>Chromadorea</taxon>
        <taxon>Rhabditida</taxon>
        <taxon>Spirurina</taxon>
        <taxon>Spiruromorpha</taxon>
        <taxon>Filarioidea</taxon>
        <taxon>Onchocercidae</taxon>
        <taxon>Wuchereria</taxon>
    </lineage>
</organism>
<dbReference type="InParanoid" id="A0A3P7FZ87"/>
<protein>
    <submittedName>
        <fullName evidence="2">Uncharacterized protein</fullName>
    </submittedName>
</protein>
<gene>
    <name evidence="2" type="ORF">WBA_LOCUS9136</name>
</gene>
<feature type="transmembrane region" description="Helical" evidence="1">
    <location>
        <begin position="72"/>
        <end position="94"/>
    </location>
</feature>
<evidence type="ECO:0000313" key="3">
    <source>
        <dbReference type="Proteomes" id="UP000270924"/>
    </source>
</evidence>
<keyword evidence="3" id="KW-1185">Reference proteome</keyword>
<dbReference type="InterPro" id="IPR013320">
    <property type="entry name" value="ConA-like_dom_sf"/>
</dbReference>
<dbReference type="Gene3D" id="2.60.120.200">
    <property type="match status" value="1"/>
</dbReference>
<dbReference type="AlphaFoldDB" id="A0A3P7FZ87"/>
<keyword evidence="1" id="KW-0812">Transmembrane</keyword>
<keyword evidence="1" id="KW-1133">Transmembrane helix</keyword>
<name>A0A3P7FZ87_WUCBA</name>
<feature type="transmembrane region" description="Helical" evidence="1">
    <location>
        <begin position="100"/>
        <end position="119"/>
    </location>
</feature>
<dbReference type="SUPFAM" id="SSF49899">
    <property type="entry name" value="Concanavalin A-like lectins/glucanases"/>
    <property type="match status" value="1"/>
</dbReference>
<reference evidence="2 3" key="1">
    <citation type="submission" date="2018-11" db="EMBL/GenBank/DDBJ databases">
        <authorList>
            <consortium name="Pathogen Informatics"/>
        </authorList>
    </citation>
    <scope>NUCLEOTIDE SEQUENCE [LARGE SCALE GENOMIC DNA]</scope>
</reference>
<dbReference type="EMBL" id="UYWW01008545">
    <property type="protein sequence ID" value="VDM15858.1"/>
    <property type="molecule type" value="Genomic_DNA"/>
</dbReference>
<evidence type="ECO:0000313" key="2">
    <source>
        <dbReference type="EMBL" id="VDM15858.1"/>
    </source>
</evidence>
<evidence type="ECO:0000256" key="1">
    <source>
        <dbReference type="SAM" id="Phobius"/>
    </source>
</evidence>
<keyword evidence="1" id="KW-0472">Membrane</keyword>